<evidence type="ECO:0000313" key="1">
    <source>
        <dbReference type="EMBL" id="MPN38210.1"/>
    </source>
</evidence>
<organism evidence="1">
    <name type="scientific">bioreactor metagenome</name>
    <dbReference type="NCBI Taxonomy" id="1076179"/>
    <lineage>
        <taxon>unclassified sequences</taxon>
        <taxon>metagenomes</taxon>
        <taxon>ecological metagenomes</taxon>
    </lineage>
</organism>
<sequence length="125" mass="14225">MRIYKALNPGGIFLFDVFTRAQYAGNKEGTSWDVCEQGGFWSPNPHLCFNAQYRYGDDVHLHRHVIIEDKNVRCFNIWDTCFTKESLTAEVTPHGFSTAGFFADVTGTPYMDESKTLCAVMRKEG</sequence>
<dbReference type="InterPro" id="IPR029063">
    <property type="entry name" value="SAM-dependent_MTases_sf"/>
</dbReference>
<protein>
    <recommendedName>
        <fullName evidence="2">Methyltransferase type 11 domain-containing protein</fullName>
    </recommendedName>
</protein>
<dbReference type="EMBL" id="VSSQ01093299">
    <property type="protein sequence ID" value="MPN38210.1"/>
    <property type="molecule type" value="Genomic_DNA"/>
</dbReference>
<gene>
    <name evidence="1" type="ORF">SDC9_185734</name>
</gene>
<comment type="caution">
    <text evidence="1">The sequence shown here is derived from an EMBL/GenBank/DDBJ whole genome shotgun (WGS) entry which is preliminary data.</text>
</comment>
<reference evidence="1" key="1">
    <citation type="submission" date="2019-08" db="EMBL/GenBank/DDBJ databases">
        <authorList>
            <person name="Kucharzyk K."/>
            <person name="Murdoch R.W."/>
            <person name="Higgins S."/>
            <person name="Loffler F."/>
        </authorList>
    </citation>
    <scope>NUCLEOTIDE SEQUENCE</scope>
</reference>
<evidence type="ECO:0008006" key="2">
    <source>
        <dbReference type="Google" id="ProtNLM"/>
    </source>
</evidence>
<dbReference type="SUPFAM" id="SSF53335">
    <property type="entry name" value="S-adenosyl-L-methionine-dependent methyltransferases"/>
    <property type="match status" value="1"/>
</dbReference>
<proteinExistence type="predicted"/>
<name>A0A645HHJ8_9ZZZZ</name>
<dbReference type="AlphaFoldDB" id="A0A645HHJ8"/>
<accession>A0A645HHJ8</accession>